<name>A0ACD3QY31_LARCR</name>
<reference evidence="1" key="1">
    <citation type="submission" date="2018-11" db="EMBL/GenBank/DDBJ databases">
        <title>The sequence and de novo assembly of Larimichthys crocea genome using PacBio and Hi-C technologies.</title>
        <authorList>
            <person name="Xu P."/>
            <person name="Chen B."/>
            <person name="Zhou Z."/>
            <person name="Ke Q."/>
            <person name="Wu Y."/>
            <person name="Bai H."/>
            <person name="Pu F."/>
        </authorList>
    </citation>
    <scope>NUCLEOTIDE SEQUENCE</scope>
    <source>
        <tissue evidence="1">Muscle</tissue>
    </source>
</reference>
<organism evidence="1 2">
    <name type="scientific">Larimichthys crocea</name>
    <name type="common">Large yellow croaker</name>
    <name type="synonym">Pseudosciaena crocea</name>
    <dbReference type="NCBI Taxonomy" id="215358"/>
    <lineage>
        <taxon>Eukaryota</taxon>
        <taxon>Metazoa</taxon>
        <taxon>Chordata</taxon>
        <taxon>Craniata</taxon>
        <taxon>Vertebrata</taxon>
        <taxon>Euteleostomi</taxon>
        <taxon>Actinopterygii</taxon>
        <taxon>Neopterygii</taxon>
        <taxon>Teleostei</taxon>
        <taxon>Neoteleostei</taxon>
        <taxon>Acanthomorphata</taxon>
        <taxon>Eupercaria</taxon>
        <taxon>Sciaenidae</taxon>
        <taxon>Larimichthys</taxon>
    </lineage>
</organism>
<keyword evidence="2" id="KW-1185">Reference proteome</keyword>
<evidence type="ECO:0000313" key="2">
    <source>
        <dbReference type="Proteomes" id="UP000793456"/>
    </source>
</evidence>
<feature type="non-terminal residue" evidence="1">
    <location>
        <position position="61"/>
    </location>
</feature>
<dbReference type="EMBL" id="CM011686">
    <property type="protein sequence ID" value="TMS11611.1"/>
    <property type="molecule type" value="Genomic_DNA"/>
</dbReference>
<comment type="caution">
    <text evidence="1">The sequence shown here is derived from an EMBL/GenBank/DDBJ whole genome shotgun (WGS) entry which is preliminary data.</text>
</comment>
<dbReference type="Proteomes" id="UP000793456">
    <property type="component" value="Chromosome XIII"/>
</dbReference>
<evidence type="ECO:0000313" key="1">
    <source>
        <dbReference type="EMBL" id="TMS11611.1"/>
    </source>
</evidence>
<feature type="non-terminal residue" evidence="1">
    <location>
        <position position="1"/>
    </location>
</feature>
<proteinExistence type="predicted"/>
<sequence>TGVMLRSRLVNRMGRTGTPAVTKSLQGSFLLVLSEMRGNEGWDFGLRGRDPRSPTARLPGI</sequence>
<protein>
    <submittedName>
        <fullName evidence="1">Uncharacterized protein</fullName>
    </submittedName>
</protein>
<accession>A0ACD3QY31</accession>
<gene>
    <name evidence="1" type="ORF">E3U43_019002</name>
</gene>